<evidence type="ECO:0000256" key="1">
    <source>
        <dbReference type="ARBA" id="ARBA00010617"/>
    </source>
</evidence>
<evidence type="ECO:0000256" key="2">
    <source>
        <dbReference type="ARBA" id="ARBA00022617"/>
    </source>
</evidence>
<comment type="caution">
    <text evidence="7">The sequence shown here is derived from an EMBL/GenBank/DDBJ whole genome shotgun (WGS) entry which is preliminary data.</text>
</comment>
<dbReference type="InterPro" id="IPR002401">
    <property type="entry name" value="Cyt_P450_E_grp-I"/>
</dbReference>
<dbReference type="Gene3D" id="1.10.630.10">
    <property type="entry name" value="Cytochrome P450"/>
    <property type="match status" value="1"/>
</dbReference>
<comment type="similarity">
    <text evidence="1">Belongs to the cytochrome P450 family.</text>
</comment>
<organism evidence="7 8">
    <name type="scientific">Polypterus senegalus</name>
    <name type="common">Senegal bichir</name>
    <dbReference type="NCBI Taxonomy" id="55291"/>
    <lineage>
        <taxon>Eukaryota</taxon>
        <taxon>Metazoa</taxon>
        <taxon>Chordata</taxon>
        <taxon>Craniata</taxon>
        <taxon>Vertebrata</taxon>
        <taxon>Euteleostomi</taxon>
        <taxon>Actinopterygii</taxon>
        <taxon>Polypteriformes</taxon>
        <taxon>Polypteridae</taxon>
        <taxon>Polypterus</taxon>
    </lineage>
</organism>
<dbReference type="EMBL" id="JAATIS010000220">
    <property type="protein sequence ID" value="KAG2468929.1"/>
    <property type="molecule type" value="Genomic_DNA"/>
</dbReference>
<reference evidence="7 8" key="1">
    <citation type="journal article" date="2021" name="Cell">
        <title>Tracing the genetic footprints of vertebrate landing in non-teleost ray-finned fishes.</title>
        <authorList>
            <person name="Bi X."/>
            <person name="Wang K."/>
            <person name="Yang L."/>
            <person name="Pan H."/>
            <person name="Jiang H."/>
            <person name="Wei Q."/>
            <person name="Fang M."/>
            <person name="Yu H."/>
            <person name="Zhu C."/>
            <person name="Cai Y."/>
            <person name="He Y."/>
            <person name="Gan X."/>
            <person name="Zeng H."/>
            <person name="Yu D."/>
            <person name="Zhu Y."/>
            <person name="Jiang H."/>
            <person name="Qiu Q."/>
            <person name="Yang H."/>
            <person name="Zhang Y.E."/>
            <person name="Wang W."/>
            <person name="Zhu M."/>
            <person name="He S."/>
            <person name="Zhang G."/>
        </authorList>
    </citation>
    <scope>NUCLEOTIDE SEQUENCE [LARGE SCALE GENOMIC DNA]</scope>
    <source>
        <strain evidence="7">Bchr_013</strain>
    </source>
</reference>
<dbReference type="InterPro" id="IPR036396">
    <property type="entry name" value="Cyt_P450_sf"/>
</dbReference>
<dbReference type="PANTHER" id="PTHR24289:SF1">
    <property type="entry name" value="STEROID 17-ALPHA-HYDROXYLASE_17,20 LYASE"/>
    <property type="match status" value="1"/>
</dbReference>
<name>A0A8X8BW52_POLSE</name>
<keyword evidence="5" id="KW-0408">Iron</keyword>
<dbReference type="GO" id="GO:0004508">
    <property type="term" value="F:steroid 17-alpha-monooxygenase activity"/>
    <property type="evidence" value="ECO:0007669"/>
    <property type="project" value="TreeGrafter"/>
</dbReference>
<dbReference type="Proteomes" id="UP000886611">
    <property type="component" value="Unassembled WGS sequence"/>
</dbReference>
<feature type="non-terminal residue" evidence="7">
    <location>
        <position position="1"/>
    </location>
</feature>
<evidence type="ECO:0000256" key="3">
    <source>
        <dbReference type="ARBA" id="ARBA00022723"/>
    </source>
</evidence>
<dbReference type="GO" id="GO:0020037">
    <property type="term" value="F:heme binding"/>
    <property type="evidence" value="ECO:0007669"/>
    <property type="project" value="InterPro"/>
</dbReference>
<dbReference type="GO" id="GO:0005506">
    <property type="term" value="F:iron ion binding"/>
    <property type="evidence" value="ECO:0007669"/>
    <property type="project" value="InterPro"/>
</dbReference>
<protein>
    <submittedName>
        <fullName evidence="7">CP2A2 protein</fullName>
    </submittedName>
</protein>
<dbReference type="PRINTS" id="PR00463">
    <property type="entry name" value="EP450I"/>
</dbReference>
<dbReference type="InterPro" id="IPR001128">
    <property type="entry name" value="Cyt_P450"/>
</dbReference>
<keyword evidence="3" id="KW-0479">Metal-binding</keyword>
<dbReference type="Pfam" id="PF00067">
    <property type="entry name" value="p450"/>
    <property type="match status" value="1"/>
</dbReference>
<keyword evidence="8" id="KW-1185">Reference proteome</keyword>
<gene>
    <name evidence="7" type="primary">Cyp2a2</name>
    <name evidence="7" type="ORF">GTO96_0004073</name>
</gene>
<keyword evidence="6" id="KW-0503">Monooxygenase</keyword>
<evidence type="ECO:0000256" key="6">
    <source>
        <dbReference type="ARBA" id="ARBA00023033"/>
    </source>
</evidence>
<keyword evidence="2" id="KW-0349">Heme</keyword>
<keyword evidence="4" id="KW-0560">Oxidoreductase</keyword>
<dbReference type="SUPFAM" id="SSF48264">
    <property type="entry name" value="Cytochrome P450"/>
    <property type="match status" value="1"/>
</dbReference>
<accession>A0A8X8BW52</accession>
<dbReference type="GO" id="GO:0042448">
    <property type="term" value="P:progesterone metabolic process"/>
    <property type="evidence" value="ECO:0007669"/>
    <property type="project" value="TreeGrafter"/>
</dbReference>
<evidence type="ECO:0000256" key="4">
    <source>
        <dbReference type="ARBA" id="ARBA00023002"/>
    </source>
</evidence>
<evidence type="ECO:0000313" key="8">
    <source>
        <dbReference type="Proteomes" id="UP000886611"/>
    </source>
</evidence>
<sequence>MEAIGTLVLAAIVLVLFSALFRRDSGRFARMPPGPSPLPLIGNLLQLRGKAPYENFVKLSETYGPVMTVHLGPKRVVVLVGYEAVQEALVQNADAFAGRPELPLFEKTSKGMGMKS</sequence>
<proteinExistence type="inferred from homology"/>
<dbReference type="PANTHER" id="PTHR24289">
    <property type="entry name" value="STEROID 17-ALPHA-HYDROXYLASE/17,20 LYASE"/>
    <property type="match status" value="1"/>
</dbReference>
<dbReference type="AlphaFoldDB" id="A0A8X8BW52"/>
<dbReference type="GO" id="GO:0042446">
    <property type="term" value="P:hormone biosynthetic process"/>
    <property type="evidence" value="ECO:0007669"/>
    <property type="project" value="TreeGrafter"/>
</dbReference>
<feature type="non-terminal residue" evidence="7">
    <location>
        <position position="116"/>
    </location>
</feature>
<evidence type="ECO:0000256" key="5">
    <source>
        <dbReference type="ARBA" id="ARBA00023004"/>
    </source>
</evidence>
<evidence type="ECO:0000313" key="7">
    <source>
        <dbReference type="EMBL" id="KAG2468929.1"/>
    </source>
</evidence>